<feature type="region of interest" description="Disordered" evidence="1">
    <location>
        <begin position="141"/>
        <end position="252"/>
    </location>
</feature>
<accession>A0A0B4HDP7</accession>
<comment type="caution">
    <text evidence="2">The sequence shown here is derived from an EMBL/GenBank/DDBJ whole genome shotgun (WGS) entry which is preliminary data.</text>
</comment>
<gene>
    <name evidence="2" type="ORF">MGU_04795</name>
</gene>
<proteinExistence type="predicted"/>
<keyword evidence="3" id="KW-1185">Reference proteome</keyword>
<dbReference type="AlphaFoldDB" id="A0A0B4HDP7"/>
<organism evidence="2 3">
    <name type="scientific">Metarhizium guizhouense (strain ARSEF 977)</name>
    <dbReference type="NCBI Taxonomy" id="1276136"/>
    <lineage>
        <taxon>Eukaryota</taxon>
        <taxon>Fungi</taxon>
        <taxon>Dikarya</taxon>
        <taxon>Ascomycota</taxon>
        <taxon>Pezizomycotina</taxon>
        <taxon>Sordariomycetes</taxon>
        <taxon>Hypocreomycetidae</taxon>
        <taxon>Hypocreales</taxon>
        <taxon>Clavicipitaceae</taxon>
        <taxon>Metarhizium</taxon>
    </lineage>
</organism>
<feature type="compositionally biased region" description="Polar residues" evidence="1">
    <location>
        <begin position="141"/>
        <end position="163"/>
    </location>
</feature>
<feature type="compositionally biased region" description="Polar residues" evidence="1">
    <location>
        <begin position="38"/>
        <end position="48"/>
    </location>
</feature>
<dbReference type="EMBL" id="AZNH01000013">
    <property type="protein sequence ID" value="KID87966.1"/>
    <property type="molecule type" value="Genomic_DNA"/>
</dbReference>
<evidence type="ECO:0000313" key="2">
    <source>
        <dbReference type="EMBL" id="KID87966.1"/>
    </source>
</evidence>
<dbReference type="HOGENOM" id="CLU_994279_0_0_1"/>
<dbReference type="Proteomes" id="UP000031192">
    <property type="component" value="Unassembled WGS sequence"/>
</dbReference>
<protein>
    <submittedName>
        <fullName evidence="2">Uncharacterized protein</fullName>
    </submittedName>
</protein>
<feature type="compositionally biased region" description="Basic residues" evidence="1">
    <location>
        <begin position="224"/>
        <end position="234"/>
    </location>
</feature>
<feature type="region of interest" description="Disordered" evidence="1">
    <location>
        <begin position="37"/>
        <end position="72"/>
    </location>
</feature>
<name>A0A0B4HDP7_METGA</name>
<feature type="compositionally biased region" description="Basic and acidic residues" evidence="1">
    <location>
        <begin position="179"/>
        <end position="202"/>
    </location>
</feature>
<reference evidence="2 3" key="1">
    <citation type="journal article" date="2014" name="Proc. Natl. Acad. Sci. U.S.A.">
        <title>Trajectory and genomic determinants of fungal-pathogen speciation and host adaptation.</title>
        <authorList>
            <person name="Hu X."/>
            <person name="Xiao G."/>
            <person name="Zheng P."/>
            <person name="Shang Y."/>
            <person name="Su Y."/>
            <person name="Zhang X."/>
            <person name="Liu X."/>
            <person name="Zhan S."/>
            <person name="St Leger R.J."/>
            <person name="Wang C."/>
        </authorList>
    </citation>
    <scope>NUCLEOTIDE SEQUENCE [LARGE SCALE GENOMIC DNA]</scope>
    <source>
        <strain evidence="2 3">ARSEF 977</strain>
    </source>
</reference>
<feature type="compositionally biased region" description="Low complexity" evidence="1">
    <location>
        <begin position="63"/>
        <end position="72"/>
    </location>
</feature>
<sequence>MQISWPLETCSSVVESDASGDLVESYCREAHEHHPRLLNTTDDSNMTSPPADAVDPVQTDLKSPGPSSPVVDDSTEALLSQFVFVPQSDDMLPEPTHSVDIAPESHNELYPSHQLETRSPALLTHDFSSNNDGIDASANVRQATQSPHMPVPSSGTKPTSDATDQIPINGGQLTDASSDDARDLSDRSREGRHTVESKRQCLDRGITVDDSEGKPREPNPRGGSNKRRRRKARKLAGEGSDSDNKFILLRKS</sequence>
<evidence type="ECO:0000256" key="1">
    <source>
        <dbReference type="SAM" id="MobiDB-lite"/>
    </source>
</evidence>
<evidence type="ECO:0000313" key="3">
    <source>
        <dbReference type="Proteomes" id="UP000031192"/>
    </source>
</evidence>